<dbReference type="InterPro" id="IPR051014">
    <property type="entry name" value="Cation_Transport_ATPase_IB"/>
</dbReference>
<feature type="domain" description="P-type ATPase A" evidence="10">
    <location>
        <begin position="135"/>
        <end position="235"/>
    </location>
</feature>
<keyword evidence="11" id="KW-0378">Hydrolase</keyword>
<dbReference type="Gene3D" id="3.40.1110.10">
    <property type="entry name" value="Calcium-transporting ATPase, cytoplasmic domain N"/>
    <property type="match status" value="1"/>
</dbReference>
<evidence type="ECO:0000259" key="10">
    <source>
        <dbReference type="Pfam" id="PF00122"/>
    </source>
</evidence>
<feature type="region of interest" description="Disordered" evidence="9">
    <location>
        <begin position="634"/>
        <end position="653"/>
    </location>
</feature>
<keyword evidence="12" id="KW-1185">Reference proteome</keyword>
<dbReference type="InterPro" id="IPR023298">
    <property type="entry name" value="ATPase_P-typ_TM_dom_sf"/>
</dbReference>
<dbReference type="SUPFAM" id="SSF81653">
    <property type="entry name" value="Calcium ATPase, transduction domain A"/>
    <property type="match status" value="1"/>
</dbReference>
<accession>A0ABU1Z044</accession>
<evidence type="ECO:0000256" key="1">
    <source>
        <dbReference type="ARBA" id="ARBA00004651"/>
    </source>
</evidence>
<proteinExistence type="inferred from homology"/>
<evidence type="ECO:0000256" key="7">
    <source>
        <dbReference type="ARBA" id="ARBA00023136"/>
    </source>
</evidence>
<feature type="transmembrane region" description="Helical" evidence="8">
    <location>
        <begin position="86"/>
        <end position="114"/>
    </location>
</feature>
<feature type="transmembrane region" description="Helical" evidence="8">
    <location>
        <begin position="29"/>
        <end position="49"/>
    </location>
</feature>
<dbReference type="NCBIfam" id="TIGR01512">
    <property type="entry name" value="ATPase-IB2_Cd"/>
    <property type="match status" value="1"/>
</dbReference>
<dbReference type="InterPro" id="IPR059000">
    <property type="entry name" value="ATPase_P-type_domA"/>
</dbReference>
<feature type="transmembrane region" description="Helical" evidence="8">
    <location>
        <begin position="56"/>
        <end position="74"/>
    </location>
</feature>
<evidence type="ECO:0000256" key="5">
    <source>
        <dbReference type="ARBA" id="ARBA00022967"/>
    </source>
</evidence>
<dbReference type="Pfam" id="PF00702">
    <property type="entry name" value="Hydrolase"/>
    <property type="match status" value="1"/>
</dbReference>
<dbReference type="InterPro" id="IPR027256">
    <property type="entry name" value="P-typ_ATPase_IB"/>
</dbReference>
<reference evidence="11" key="1">
    <citation type="submission" date="2023-07" db="EMBL/GenBank/DDBJ databases">
        <title>Sequencing the genomes of 1000 actinobacteria strains.</title>
        <authorList>
            <person name="Klenk H.-P."/>
        </authorList>
    </citation>
    <scope>NUCLEOTIDE SEQUENCE</scope>
    <source>
        <strain evidence="11">DSM 13068</strain>
    </source>
</reference>
<evidence type="ECO:0000256" key="4">
    <source>
        <dbReference type="ARBA" id="ARBA00022723"/>
    </source>
</evidence>
<keyword evidence="7 8" id="KW-0472">Membrane</keyword>
<dbReference type="InterPro" id="IPR036412">
    <property type="entry name" value="HAD-like_sf"/>
</dbReference>
<dbReference type="GO" id="GO:0016787">
    <property type="term" value="F:hydrolase activity"/>
    <property type="evidence" value="ECO:0007669"/>
    <property type="project" value="UniProtKB-KW"/>
</dbReference>
<sequence length="653" mass="67704">MSSACGCGGDIVMEGIDVKTVPWWRDIEILVPLTSGLLLVAGFITGLLGYETAEQVLYWASLIIGAATFVPDALKRLTKGKIGVALLMTISAVGAVILGYVGEAAALAFLFSIAEALEEKAMAKAQGSLRALLDLTPDQATIRRGDTTITIPTSELTVGDHILIRPGERVPTDGTLITSRTDIDTSAITGESMPFTIEQGEHISAGSIATTTPLEIQATAPGTDNSLTTIVSLVQGAQNERGERARIADRIATPLVPGVLVLAALIAVIGSLVGDPELWITRALTVLVAASPCALAIAVPLTVIAAVGGASKYGVIIKSGAAFERFGTIRHIAIDKTGTLTRGKPQVAAVRSVPNVSMDVALEWAAALEQHSSHPIAAAITTAAPVVPTATDVTEQAGHGIEGWVDGDRIAIGSPRWLSPGPLSADTTELEENGMTTVVLHVNDEPTAVIGVRDELREGAADAVAALKKQGIGITMLTGDNARTANAIAAQADITDVRAELRPEDKVAAVQALNHVAMIGDGINDAPALAVADIGIAMGVGGADVAIESADIAFTGTDIRLLPRAFAHARRGRRIMNQNLAVSLALIVLLLPLSFFGVMSLAAVVLAHELTEVLVILNGLRASRQPHIHIHAGNVHTGHTHSSRADSHEVGAA</sequence>
<keyword evidence="8" id="KW-1003">Cell membrane</keyword>
<evidence type="ECO:0000256" key="8">
    <source>
        <dbReference type="RuleBase" id="RU362081"/>
    </source>
</evidence>
<keyword evidence="6 8" id="KW-1133">Transmembrane helix</keyword>
<dbReference type="InterPro" id="IPR023299">
    <property type="entry name" value="ATPase_P-typ_cyto_dom_N"/>
</dbReference>
<feature type="transmembrane region" description="Helical" evidence="8">
    <location>
        <begin position="279"/>
        <end position="308"/>
    </location>
</feature>
<dbReference type="PANTHER" id="PTHR48085">
    <property type="entry name" value="CADMIUM/ZINC-TRANSPORTING ATPASE HMA2-RELATED"/>
    <property type="match status" value="1"/>
</dbReference>
<keyword evidence="4 8" id="KW-0479">Metal-binding</keyword>
<dbReference type="Gene3D" id="3.40.50.1000">
    <property type="entry name" value="HAD superfamily/HAD-like"/>
    <property type="match status" value="1"/>
</dbReference>
<evidence type="ECO:0000256" key="2">
    <source>
        <dbReference type="ARBA" id="ARBA00006024"/>
    </source>
</evidence>
<comment type="subcellular location">
    <subcellularLocation>
        <location evidence="1">Cell membrane</location>
        <topology evidence="1">Multi-pass membrane protein</topology>
    </subcellularLocation>
</comment>
<dbReference type="SUPFAM" id="SSF81665">
    <property type="entry name" value="Calcium ATPase, transmembrane domain M"/>
    <property type="match status" value="1"/>
</dbReference>
<dbReference type="EC" id="3.6.3.-" evidence="11"/>
<keyword evidence="3 8" id="KW-0812">Transmembrane</keyword>
<evidence type="ECO:0000313" key="11">
    <source>
        <dbReference type="EMBL" id="MDR7293984.1"/>
    </source>
</evidence>
<keyword evidence="8" id="KW-0547">Nucleotide-binding</keyword>
<dbReference type="InterPro" id="IPR001757">
    <property type="entry name" value="P_typ_ATPase"/>
</dbReference>
<gene>
    <name evidence="11" type="ORF">J2S67_001252</name>
</gene>
<dbReference type="Pfam" id="PF00122">
    <property type="entry name" value="E1-E2_ATPase"/>
    <property type="match status" value="1"/>
</dbReference>
<keyword evidence="5" id="KW-1278">Translocase</keyword>
<keyword evidence="8" id="KW-0067">ATP-binding</keyword>
<dbReference type="PROSITE" id="PS00154">
    <property type="entry name" value="ATPASE_E1_E2"/>
    <property type="match status" value="1"/>
</dbReference>
<evidence type="ECO:0000256" key="9">
    <source>
        <dbReference type="SAM" id="MobiDB-lite"/>
    </source>
</evidence>
<dbReference type="SUPFAM" id="SSF56784">
    <property type="entry name" value="HAD-like"/>
    <property type="match status" value="1"/>
</dbReference>
<protein>
    <submittedName>
        <fullName evidence="11">Cation-transporting ATPase G</fullName>
        <ecNumber evidence="11">3.6.3.-</ecNumber>
    </submittedName>
</protein>
<name>A0ABU1Z044_9MICC</name>
<dbReference type="EMBL" id="JAVDXX010000001">
    <property type="protein sequence ID" value="MDR7293984.1"/>
    <property type="molecule type" value="Genomic_DNA"/>
</dbReference>
<dbReference type="InterPro" id="IPR008250">
    <property type="entry name" value="ATPase_P-typ_transduc_dom_A_sf"/>
</dbReference>
<dbReference type="SFLD" id="SFLDG00002">
    <property type="entry name" value="C1.7:_P-type_atpase_like"/>
    <property type="match status" value="1"/>
</dbReference>
<dbReference type="InterPro" id="IPR018303">
    <property type="entry name" value="ATPase_P-typ_P_site"/>
</dbReference>
<dbReference type="Gene3D" id="2.70.150.10">
    <property type="entry name" value="Calcium-transporting ATPase, cytoplasmic transduction domain A"/>
    <property type="match status" value="1"/>
</dbReference>
<dbReference type="InterPro" id="IPR023214">
    <property type="entry name" value="HAD_sf"/>
</dbReference>
<comment type="similarity">
    <text evidence="2 8">Belongs to the cation transport ATPase (P-type) (TC 3.A.3) family. Type IB subfamily.</text>
</comment>
<comment type="caution">
    <text evidence="11">The sequence shown here is derived from an EMBL/GenBank/DDBJ whole genome shotgun (WGS) entry which is preliminary data.</text>
</comment>
<feature type="compositionally biased region" description="Basic and acidic residues" evidence="9">
    <location>
        <begin position="643"/>
        <end position="653"/>
    </location>
</feature>
<evidence type="ECO:0000313" key="12">
    <source>
        <dbReference type="Proteomes" id="UP001180715"/>
    </source>
</evidence>
<evidence type="ECO:0000256" key="3">
    <source>
        <dbReference type="ARBA" id="ARBA00022692"/>
    </source>
</evidence>
<dbReference type="RefSeq" id="WP_084590374.1">
    <property type="nucleotide sequence ID" value="NZ_JAVDXX010000001.1"/>
</dbReference>
<feature type="transmembrane region" description="Helical" evidence="8">
    <location>
        <begin position="580"/>
        <end position="607"/>
    </location>
</feature>
<dbReference type="SFLD" id="SFLDS00003">
    <property type="entry name" value="Haloacid_Dehalogenase"/>
    <property type="match status" value="1"/>
</dbReference>
<dbReference type="PANTHER" id="PTHR48085:SF5">
    <property type="entry name" value="CADMIUM_ZINC-TRANSPORTING ATPASE HMA4-RELATED"/>
    <property type="match status" value="1"/>
</dbReference>
<dbReference type="PRINTS" id="PR00119">
    <property type="entry name" value="CATATPASE"/>
</dbReference>
<organism evidence="11 12">
    <name type="scientific">Pseudoglutamicibacter albus</name>
    <dbReference type="NCBI Taxonomy" id="98671"/>
    <lineage>
        <taxon>Bacteria</taxon>
        <taxon>Bacillati</taxon>
        <taxon>Actinomycetota</taxon>
        <taxon>Actinomycetes</taxon>
        <taxon>Micrococcales</taxon>
        <taxon>Micrococcaceae</taxon>
        <taxon>Pseudoglutamicibacter</taxon>
    </lineage>
</organism>
<feature type="transmembrane region" description="Helical" evidence="8">
    <location>
        <begin position="251"/>
        <end position="273"/>
    </location>
</feature>
<dbReference type="InterPro" id="IPR044492">
    <property type="entry name" value="P_typ_ATPase_HD_dom"/>
</dbReference>
<dbReference type="NCBIfam" id="TIGR01494">
    <property type="entry name" value="ATPase_P-type"/>
    <property type="match status" value="1"/>
</dbReference>
<dbReference type="Proteomes" id="UP001180715">
    <property type="component" value="Unassembled WGS sequence"/>
</dbReference>
<evidence type="ECO:0000256" key="6">
    <source>
        <dbReference type="ARBA" id="ARBA00022989"/>
    </source>
</evidence>
<dbReference type="SFLD" id="SFLDF00027">
    <property type="entry name" value="p-type_atpase"/>
    <property type="match status" value="1"/>
</dbReference>
<dbReference type="NCBIfam" id="TIGR01525">
    <property type="entry name" value="ATPase-IB_hvy"/>
    <property type="match status" value="1"/>
</dbReference>